<feature type="domain" description="Reverse transcriptase Ty1/copia-type" evidence="2">
    <location>
        <begin position="326"/>
        <end position="422"/>
    </location>
</feature>
<dbReference type="Pfam" id="PF07727">
    <property type="entry name" value="RVT_2"/>
    <property type="match status" value="2"/>
</dbReference>
<gene>
    <name evidence="3" type="ORF">Tci_054655</name>
</gene>
<feature type="compositionally biased region" description="Basic and acidic residues" evidence="1">
    <location>
        <begin position="227"/>
        <end position="241"/>
    </location>
</feature>
<dbReference type="AlphaFoldDB" id="A0A6L2NB02"/>
<accession>A0A6L2NB02</accession>
<evidence type="ECO:0000256" key="1">
    <source>
        <dbReference type="SAM" id="MobiDB-lite"/>
    </source>
</evidence>
<comment type="caution">
    <text evidence="3">The sequence shown here is derived from an EMBL/GenBank/DDBJ whole genome shotgun (WGS) entry which is preliminary data.</text>
</comment>
<reference evidence="3" key="1">
    <citation type="journal article" date="2019" name="Sci. Rep.">
        <title>Draft genome of Tanacetum cinerariifolium, the natural source of mosquito coil.</title>
        <authorList>
            <person name="Yamashiro T."/>
            <person name="Shiraishi A."/>
            <person name="Satake H."/>
            <person name="Nakayama K."/>
        </authorList>
    </citation>
    <scope>NUCLEOTIDE SEQUENCE</scope>
</reference>
<evidence type="ECO:0000313" key="3">
    <source>
        <dbReference type="EMBL" id="GEU82677.1"/>
    </source>
</evidence>
<evidence type="ECO:0000259" key="2">
    <source>
        <dbReference type="Pfam" id="PF07727"/>
    </source>
</evidence>
<dbReference type="InterPro" id="IPR013103">
    <property type="entry name" value="RVT_2"/>
</dbReference>
<organism evidence="3">
    <name type="scientific">Tanacetum cinerariifolium</name>
    <name type="common">Dalmatian daisy</name>
    <name type="synonym">Chrysanthemum cinerariifolium</name>
    <dbReference type="NCBI Taxonomy" id="118510"/>
    <lineage>
        <taxon>Eukaryota</taxon>
        <taxon>Viridiplantae</taxon>
        <taxon>Streptophyta</taxon>
        <taxon>Embryophyta</taxon>
        <taxon>Tracheophyta</taxon>
        <taxon>Spermatophyta</taxon>
        <taxon>Magnoliopsida</taxon>
        <taxon>eudicotyledons</taxon>
        <taxon>Gunneridae</taxon>
        <taxon>Pentapetalae</taxon>
        <taxon>asterids</taxon>
        <taxon>campanulids</taxon>
        <taxon>Asterales</taxon>
        <taxon>Asteraceae</taxon>
        <taxon>Asteroideae</taxon>
        <taxon>Anthemideae</taxon>
        <taxon>Anthemidinae</taxon>
        <taxon>Tanacetum</taxon>
    </lineage>
</organism>
<feature type="region of interest" description="Disordered" evidence="1">
    <location>
        <begin position="516"/>
        <end position="553"/>
    </location>
</feature>
<name>A0A6L2NB02_TANCI</name>
<feature type="compositionally biased region" description="Pro residues" evidence="1">
    <location>
        <begin position="523"/>
        <end position="535"/>
    </location>
</feature>
<feature type="compositionally biased region" description="Basic and acidic residues" evidence="1">
    <location>
        <begin position="260"/>
        <end position="269"/>
    </location>
</feature>
<dbReference type="EMBL" id="BKCJ010008526">
    <property type="protein sequence ID" value="GEU82677.1"/>
    <property type="molecule type" value="Genomic_DNA"/>
</dbReference>
<feature type="domain" description="Reverse transcriptase Ty1/copia-type" evidence="2">
    <location>
        <begin position="12"/>
        <end position="114"/>
    </location>
</feature>
<proteinExistence type="predicted"/>
<feature type="region of interest" description="Disordered" evidence="1">
    <location>
        <begin position="220"/>
        <end position="269"/>
    </location>
</feature>
<feature type="compositionally biased region" description="Polar residues" evidence="1">
    <location>
        <begin position="243"/>
        <end position="252"/>
    </location>
</feature>
<protein>
    <submittedName>
        <fullName evidence="3">Retrovirus-related Pol polyprotein from transposon TNT 1-94</fullName>
    </submittedName>
</protein>
<sequence length="553" mass="62007">MQEEILQFKMQKVWVLIDLPHRKRAIGTKWVFRNKKDERGIVVKNKARLVTQGHTQEEGIDYEEVFPPVARIEAIRLFLAYASFMGFMVYQIDVKSAFLYGTIKEEDRVLVTKPHDKTPYELLHGRTPSIGFIRHFGCLVTILNTLDSLGKFDGKVDERFLVGYSISSKAFRVFNSRTRNQSNPSACVQEQFDAEKAGEEIVQQYVLFLVWSSGFTNPQNTDEDAAFDEKEREFQGTKPESEVNVSLSSSAQSKKHDNKTKKEAKGKSHVDSLIGYRNLSADVEDFSDNSINEDNAVDITYSDDEDDVGVKADFNNLETSITVRGNKKDEKGIMVRNKARLVAQGHIHEDGINYEEVFAQVARIEAIRLFLAYASFMGFMVYQIDVKSAFLYGTIEEEVYVNDITRLETLVDKKKVVVMEASIREALCLNDAEGVECDLSSHFTKYTSPALTQKVFANIRRVGKGFSRVYTPLFEGMLVVKEVGEGDVDKVHVEDANVAGVATEGVVSVADDVVPTAVNEPSIPSPTPPTPPPQPSQDQPSTSHVYLTPPQSP</sequence>